<dbReference type="GeneID" id="28894392"/>
<name>A0A165GHV9_XYLHT</name>
<proteinExistence type="inferred from homology"/>
<gene>
    <name evidence="3" type="ORF">L228DRAFT_148248</name>
</gene>
<comment type="similarity">
    <text evidence="1">Belongs to the GID4/VID24 family.</text>
</comment>
<dbReference type="Proteomes" id="UP000076632">
    <property type="component" value="Unassembled WGS sequence"/>
</dbReference>
<dbReference type="GO" id="GO:0034657">
    <property type="term" value="C:GID complex"/>
    <property type="evidence" value="ECO:0007669"/>
    <property type="project" value="TreeGrafter"/>
</dbReference>
<dbReference type="GO" id="GO:0045721">
    <property type="term" value="P:negative regulation of gluconeogenesis"/>
    <property type="evidence" value="ECO:0007669"/>
    <property type="project" value="TreeGrafter"/>
</dbReference>
<feature type="region of interest" description="Disordered" evidence="2">
    <location>
        <begin position="156"/>
        <end position="207"/>
    </location>
</feature>
<accession>A0A165GHV9</accession>
<dbReference type="OrthoDB" id="62at2759"/>
<evidence type="ECO:0008006" key="5">
    <source>
        <dbReference type="Google" id="ProtNLM"/>
    </source>
</evidence>
<sequence length="613" mass="68566">MPPANSPLDTPSENASAGSGSFISELQQLDSPVLDLASTLTTQAEEDANQANINFLRTPPVELDDEPSTGFSVGDMSSRDPQLPVNQQLRLLEMANLRRLRRMRQYTPEQLREIGDYPQPAYGNRVPQQQSLYDWAPGTSDEDEDDNSTRVNALSQLVSNSDIENIRGHRDNYRPPGAGTSRSAASYASRAAGDHHQQQQHNHALPSESSLRTAALLQSVRRHPRFSARSRDRLQSYILDRERIGHETEDRDRASSARIIRPPSSIIPSNPRELQTQRDIRARVDAYRQRYLQNPSGNPPAASRWLEEAIKYLERLRYSTSYEESIVSAAAGGLVGGDFFTMNREDFIVDTTDIDPPAESSWLQIGGVFSGSQQAAPLAICPIHRATQNIFGNTNLPIIINASSGTIGTATTTNETQPSPWGNMSSSGSAGRQHGGYVAKGDEEWPVKVTINSVDYENMTLSGTMEAFNVPDKSSATGESSIVTFLEGELVDFNKYTLETKSFKSDAKVDGTYWSKLEPFKDLSDDDIVRNLVSRRWLKEELAKNWILMRWKEKCFITPSDHRSGLTISGFYYISMRRDTGHVEGLYYDPSSSPYQHLVLRPQKPCFPSYQFR</sequence>
<dbReference type="PANTHER" id="PTHR14534:SF3">
    <property type="entry name" value="GID COMPLEX SUBUNIT 4 HOMOLOG"/>
    <property type="match status" value="1"/>
</dbReference>
<dbReference type="RefSeq" id="XP_018187757.1">
    <property type="nucleotide sequence ID" value="XM_018329255.1"/>
</dbReference>
<evidence type="ECO:0000313" key="4">
    <source>
        <dbReference type="Proteomes" id="UP000076632"/>
    </source>
</evidence>
<feature type="compositionally biased region" description="Low complexity" evidence="2">
    <location>
        <begin position="177"/>
        <end position="191"/>
    </location>
</feature>
<dbReference type="InParanoid" id="A0A165GHV9"/>
<dbReference type="OMA" id="MPNYEGR"/>
<feature type="compositionally biased region" description="Basic and acidic residues" evidence="2">
    <location>
        <begin position="164"/>
        <end position="173"/>
    </location>
</feature>
<dbReference type="PANTHER" id="PTHR14534">
    <property type="entry name" value="VACUOLAR IMPORT AND DEGRADATION PROTEIN 24"/>
    <property type="match status" value="1"/>
</dbReference>
<feature type="compositionally biased region" description="Polar residues" evidence="2">
    <location>
        <begin position="7"/>
        <end position="21"/>
    </location>
</feature>
<dbReference type="AlphaFoldDB" id="A0A165GHV9"/>
<dbReference type="EMBL" id="KV407459">
    <property type="protein sequence ID" value="KZF22202.1"/>
    <property type="molecule type" value="Genomic_DNA"/>
</dbReference>
<dbReference type="STRING" id="1328760.A0A165GHV9"/>
<dbReference type="GO" id="GO:0007039">
    <property type="term" value="P:protein catabolic process in the vacuole"/>
    <property type="evidence" value="ECO:0007669"/>
    <property type="project" value="TreeGrafter"/>
</dbReference>
<reference evidence="3 4" key="1">
    <citation type="journal article" date="2016" name="Fungal Biol.">
        <title>The genome of Xylona heveae provides a window into fungal endophytism.</title>
        <authorList>
            <person name="Gazis R."/>
            <person name="Kuo A."/>
            <person name="Riley R."/>
            <person name="LaButti K."/>
            <person name="Lipzen A."/>
            <person name="Lin J."/>
            <person name="Amirebrahimi M."/>
            <person name="Hesse C.N."/>
            <person name="Spatafora J.W."/>
            <person name="Henrissat B."/>
            <person name="Hainaut M."/>
            <person name="Grigoriev I.V."/>
            <person name="Hibbett D.S."/>
        </authorList>
    </citation>
    <scope>NUCLEOTIDE SEQUENCE [LARGE SCALE GENOMIC DNA]</scope>
    <source>
        <strain evidence="3 4">TC161</strain>
    </source>
</reference>
<organism evidence="3 4">
    <name type="scientific">Xylona heveae (strain CBS 132557 / TC161)</name>
    <dbReference type="NCBI Taxonomy" id="1328760"/>
    <lineage>
        <taxon>Eukaryota</taxon>
        <taxon>Fungi</taxon>
        <taxon>Dikarya</taxon>
        <taxon>Ascomycota</taxon>
        <taxon>Pezizomycotina</taxon>
        <taxon>Xylonomycetes</taxon>
        <taxon>Xylonales</taxon>
        <taxon>Xylonaceae</taxon>
        <taxon>Xylona</taxon>
    </lineage>
</organism>
<feature type="region of interest" description="Disordered" evidence="2">
    <location>
        <begin position="411"/>
        <end position="437"/>
    </location>
</feature>
<dbReference type="GO" id="GO:0006623">
    <property type="term" value="P:protein targeting to vacuole"/>
    <property type="evidence" value="ECO:0007669"/>
    <property type="project" value="TreeGrafter"/>
</dbReference>
<dbReference type="InterPro" id="IPR018618">
    <property type="entry name" value="GID4/10-like"/>
</dbReference>
<dbReference type="GO" id="GO:0043161">
    <property type="term" value="P:proteasome-mediated ubiquitin-dependent protein catabolic process"/>
    <property type="evidence" value="ECO:0007669"/>
    <property type="project" value="TreeGrafter"/>
</dbReference>
<dbReference type="Pfam" id="PF09783">
    <property type="entry name" value="Vac_ImportDeg"/>
    <property type="match status" value="1"/>
</dbReference>
<feature type="region of interest" description="Disordered" evidence="2">
    <location>
        <begin position="1"/>
        <end position="21"/>
    </location>
</feature>
<evidence type="ECO:0000256" key="1">
    <source>
        <dbReference type="ARBA" id="ARBA00061469"/>
    </source>
</evidence>
<evidence type="ECO:0000313" key="3">
    <source>
        <dbReference type="EMBL" id="KZF22202.1"/>
    </source>
</evidence>
<feature type="compositionally biased region" description="Polar residues" evidence="2">
    <location>
        <begin position="417"/>
        <end position="430"/>
    </location>
</feature>
<keyword evidence="4" id="KW-1185">Reference proteome</keyword>
<evidence type="ECO:0000256" key="2">
    <source>
        <dbReference type="SAM" id="MobiDB-lite"/>
    </source>
</evidence>
<dbReference type="GO" id="GO:0005773">
    <property type="term" value="C:vacuole"/>
    <property type="evidence" value="ECO:0007669"/>
    <property type="project" value="GOC"/>
</dbReference>
<protein>
    <recommendedName>
        <fullName evidence="5">Vacuolar import and degradation protein-domain-containing protein</fullName>
    </recommendedName>
</protein>